<accession>A0AA36BP79</accession>
<name>A0AA36BP79_OCTVU</name>
<dbReference type="AlphaFoldDB" id="A0AA36BP79"/>
<reference evidence="2" key="1">
    <citation type="submission" date="2023-08" db="EMBL/GenBank/DDBJ databases">
        <authorList>
            <person name="Alioto T."/>
            <person name="Alioto T."/>
            <person name="Gomez Garrido J."/>
        </authorList>
    </citation>
    <scope>NUCLEOTIDE SEQUENCE</scope>
</reference>
<dbReference type="CDD" id="cd10229">
    <property type="entry name" value="ASKHA_NBD_HSP70_HSPA12"/>
    <property type="match status" value="1"/>
</dbReference>
<dbReference type="PANTHER" id="PTHR14187:SF5">
    <property type="entry name" value="HEAT SHOCK 70 KDA PROTEIN 12A"/>
    <property type="match status" value="1"/>
</dbReference>
<dbReference type="SUPFAM" id="SSF53067">
    <property type="entry name" value="Actin-like ATPase domain"/>
    <property type="match status" value="2"/>
</dbReference>
<dbReference type="InterPro" id="IPR043129">
    <property type="entry name" value="ATPase_NBD"/>
</dbReference>
<keyword evidence="3" id="KW-1185">Reference proteome</keyword>
<feature type="compositionally biased region" description="Low complexity" evidence="1">
    <location>
        <begin position="25"/>
        <end position="46"/>
    </location>
</feature>
<evidence type="ECO:0000313" key="3">
    <source>
        <dbReference type="Proteomes" id="UP001162480"/>
    </source>
</evidence>
<evidence type="ECO:0000256" key="1">
    <source>
        <dbReference type="SAM" id="MobiDB-lite"/>
    </source>
</evidence>
<evidence type="ECO:0008006" key="4">
    <source>
        <dbReference type="Google" id="ProtNLM"/>
    </source>
</evidence>
<dbReference type="Proteomes" id="UP001162480">
    <property type="component" value="Chromosome 20"/>
</dbReference>
<protein>
    <recommendedName>
        <fullName evidence="4">Heat shock 70 kDa protein 12A</fullName>
    </recommendedName>
</protein>
<evidence type="ECO:0000313" key="2">
    <source>
        <dbReference type="EMBL" id="CAI9738046.1"/>
    </source>
</evidence>
<organism evidence="2 3">
    <name type="scientific">Octopus vulgaris</name>
    <name type="common">Common octopus</name>
    <dbReference type="NCBI Taxonomy" id="6645"/>
    <lineage>
        <taxon>Eukaryota</taxon>
        <taxon>Metazoa</taxon>
        <taxon>Spiralia</taxon>
        <taxon>Lophotrochozoa</taxon>
        <taxon>Mollusca</taxon>
        <taxon>Cephalopoda</taxon>
        <taxon>Coleoidea</taxon>
        <taxon>Octopodiformes</taxon>
        <taxon>Octopoda</taxon>
        <taxon>Incirrata</taxon>
        <taxon>Octopodidae</taxon>
        <taxon>Octopus</taxon>
    </lineage>
</organism>
<dbReference type="PANTHER" id="PTHR14187">
    <property type="entry name" value="ALPHA KINASE/ELONGATION FACTOR 2 KINASE"/>
    <property type="match status" value="1"/>
</dbReference>
<dbReference type="Gene3D" id="3.30.420.40">
    <property type="match status" value="2"/>
</dbReference>
<feature type="region of interest" description="Disordered" evidence="1">
    <location>
        <begin position="1"/>
        <end position="76"/>
    </location>
</feature>
<sequence length="714" mass="79400">MMSSTELDFDDKPPTEHAPPPPPTSLNNNNHASTTTTTTITSGGHTKPTPAARHVRDDSEEQDKVPPFSINGDGINDGDDVGAYTNGDVCGASEAAPAGMVNSAGSGAIMINSTGMNSELCREMGQLDVDGEGEEPAESFSLVTAIDFGTTFSGYAYSLSSEIDAIFTNKNWGQTQGFMLHKTPTCLLLRPSGEFEAFGFDAVSKYNDLSEEEVDDYYYFDRFKMKLYANKELHTNIMLEDAKGKTLPAVDVFAKSLWFMKTHFLRAVSAHLGYEPHPQTVRWVLTVPAIWDDNAKQFMREAAYRGDLITSKNSDQLLIALEPEAASLHCRKWPASSLLGTSQPEGNKPTFEPGTKYLVIDAGGGTIDVVAHKVRRDGRIRELFRATGGAWGGTVIDRQFLKLMVQIFGEAFMKEFQSNHPKDYVELLQDFEVKKRGEGESIRVSLPYNFCNFRFDGKSVQEVIKAYASECNNEVKFSGGKLVLSPNKVSSLFYDALEQINDHVQSLLDSSKMKDTKYIFLVGGFAESVRLQRSVKEKFGERVTVLIPEEASLAVVRGAVAFGHDPSTICKRICRFTYGVGSYLPFEEGYHREDLKVVSEDLVLCKNIFQIWARVGEVIGANEIWRETYTPIITNQKGIMFEFFKTTKRNVKYVDEENVEKCGCLVVGMPDLTGDKNRAVDLEVIFGGTEIKVVGYDHTSHTSRETHIDFLSEK</sequence>
<proteinExistence type="predicted"/>
<gene>
    <name evidence="2" type="ORF">OCTVUL_1B007415</name>
</gene>
<dbReference type="EMBL" id="OX597833">
    <property type="protein sequence ID" value="CAI9738046.1"/>
    <property type="molecule type" value="Genomic_DNA"/>
</dbReference>
<dbReference type="Gene3D" id="3.90.640.10">
    <property type="entry name" value="Actin, Chain A, domain 4"/>
    <property type="match status" value="1"/>
</dbReference>